<reference evidence="1 2" key="1">
    <citation type="submission" date="2020-03" db="EMBL/GenBank/DDBJ databases">
        <title>Sphingomonas sp. nov., isolated from fish.</title>
        <authorList>
            <person name="Hyun D.-W."/>
            <person name="Bae J.-W."/>
        </authorList>
    </citation>
    <scope>NUCLEOTIDE SEQUENCE [LARGE SCALE GENOMIC DNA]</scope>
    <source>
        <strain evidence="1 2">HDW15B</strain>
    </source>
</reference>
<keyword evidence="2" id="KW-1185">Reference proteome</keyword>
<evidence type="ECO:0000313" key="1">
    <source>
        <dbReference type="EMBL" id="QIK79539.1"/>
    </source>
</evidence>
<dbReference type="InterPro" id="IPR029062">
    <property type="entry name" value="Class_I_gatase-like"/>
</dbReference>
<dbReference type="AlphaFoldDB" id="A0A6G7YS29"/>
<keyword evidence="1" id="KW-0378">Hydrolase</keyword>
<dbReference type="PROSITE" id="PS51273">
    <property type="entry name" value="GATASE_TYPE_1"/>
    <property type="match status" value="1"/>
</dbReference>
<dbReference type="Proteomes" id="UP000503222">
    <property type="component" value="Chromosome"/>
</dbReference>
<dbReference type="GO" id="GO:0005829">
    <property type="term" value="C:cytosol"/>
    <property type="evidence" value="ECO:0007669"/>
    <property type="project" value="TreeGrafter"/>
</dbReference>
<protein>
    <submittedName>
        <fullName evidence="1">Gamma-glutamyl-gamma-aminobutyrate hydrolase family protein</fullName>
    </submittedName>
</protein>
<dbReference type="Gene3D" id="3.40.50.880">
    <property type="match status" value="1"/>
</dbReference>
<dbReference type="InterPro" id="IPR044668">
    <property type="entry name" value="PuuD-like"/>
</dbReference>
<proteinExistence type="predicted"/>
<accession>A0A6G7YS29</accession>
<dbReference type="Pfam" id="PF07722">
    <property type="entry name" value="Peptidase_C26"/>
    <property type="match status" value="1"/>
</dbReference>
<dbReference type="InterPro" id="IPR011697">
    <property type="entry name" value="Peptidase_C26"/>
</dbReference>
<name>A0A6G7YS29_9SPHN</name>
<dbReference type="RefSeq" id="WP_166411926.1">
    <property type="nucleotide sequence ID" value="NZ_CP049869.1"/>
</dbReference>
<dbReference type="KEGG" id="spii:G7077_12110"/>
<dbReference type="GO" id="GO:0033969">
    <property type="term" value="F:gamma-glutamyl-gamma-aminobutyrate hydrolase activity"/>
    <property type="evidence" value="ECO:0007669"/>
    <property type="project" value="TreeGrafter"/>
</dbReference>
<evidence type="ECO:0000313" key="2">
    <source>
        <dbReference type="Proteomes" id="UP000503222"/>
    </source>
</evidence>
<organism evidence="1 2">
    <name type="scientific">Sphingomonas piscis</name>
    <dbReference type="NCBI Taxonomy" id="2714943"/>
    <lineage>
        <taxon>Bacteria</taxon>
        <taxon>Pseudomonadati</taxon>
        <taxon>Pseudomonadota</taxon>
        <taxon>Alphaproteobacteria</taxon>
        <taxon>Sphingomonadales</taxon>
        <taxon>Sphingomonadaceae</taxon>
        <taxon>Sphingomonas</taxon>
    </lineage>
</organism>
<dbReference type="EMBL" id="CP049869">
    <property type="protein sequence ID" value="QIK79539.1"/>
    <property type="molecule type" value="Genomic_DNA"/>
</dbReference>
<sequence>MRAAFAQPPASSASKPLVGVLCSNDFHERPVQSVATRFIDPLTHVSGVDVLLVPAISAAIDPKSVASRLDGLLLTGSRSNVAPSAYGGKGEVANLDPDRDAVAFALAAELIDRGKPVFGICRGLQEINVLFGGSLRADVAHGHQHPDSRALAFEHWFGHRHDVQLSRNGVLHAGGPERIQVTSVHEQGVDRLGADLRVDAVAAEDGLIEAVVGTSAPVLAVQWHPECDAHRCGVSRRFFELFGRSAAGGGLAA</sequence>
<dbReference type="SUPFAM" id="SSF52317">
    <property type="entry name" value="Class I glutamine amidotransferase-like"/>
    <property type="match status" value="1"/>
</dbReference>
<dbReference type="GO" id="GO:0006598">
    <property type="term" value="P:polyamine catabolic process"/>
    <property type="evidence" value="ECO:0007669"/>
    <property type="project" value="TreeGrafter"/>
</dbReference>
<dbReference type="PANTHER" id="PTHR43235">
    <property type="entry name" value="GLUTAMINE AMIDOTRANSFERASE PB2B2.05-RELATED"/>
    <property type="match status" value="1"/>
</dbReference>
<gene>
    <name evidence="1" type="ORF">G7077_12110</name>
</gene>
<dbReference type="PANTHER" id="PTHR43235:SF1">
    <property type="entry name" value="GLUTAMINE AMIDOTRANSFERASE PB2B2.05-RELATED"/>
    <property type="match status" value="1"/>
</dbReference>